<protein>
    <recommendedName>
        <fullName evidence="2">Alpha/beta hydrolase fold-3 domain-containing protein</fullName>
    </recommendedName>
</protein>
<evidence type="ECO:0000259" key="2">
    <source>
        <dbReference type="Pfam" id="PF07859"/>
    </source>
</evidence>
<evidence type="ECO:0000256" key="1">
    <source>
        <dbReference type="ARBA" id="ARBA00022801"/>
    </source>
</evidence>
<comment type="caution">
    <text evidence="3">The sequence shown here is derived from an EMBL/GenBank/DDBJ whole genome shotgun (WGS) entry which is preliminary data.</text>
</comment>
<keyword evidence="4" id="KW-1185">Reference proteome</keyword>
<dbReference type="Gene3D" id="3.40.50.1820">
    <property type="entry name" value="alpha/beta hydrolase"/>
    <property type="match status" value="1"/>
</dbReference>
<proteinExistence type="predicted"/>
<organism evidence="3 4">
    <name type="scientific">Marasmius crinis-equi</name>
    <dbReference type="NCBI Taxonomy" id="585013"/>
    <lineage>
        <taxon>Eukaryota</taxon>
        <taxon>Fungi</taxon>
        <taxon>Dikarya</taxon>
        <taxon>Basidiomycota</taxon>
        <taxon>Agaricomycotina</taxon>
        <taxon>Agaricomycetes</taxon>
        <taxon>Agaricomycetidae</taxon>
        <taxon>Agaricales</taxon>
        <taxon>Marasmiineae</taxon>
        <taxon>Marasmiaceae</taxon>
        <taxon>Marasmius</taxon>
    </lineage>
</organism>
<dbReference type="PANTHER" id="PTHR48081">
    <property type="entry name" value="AB HYDROLASE SUPERFAMILY PROTEIN C4A8.06C"/>
    <property type="match status" value="1"/>
</dbReference>
<evidence type="ECO:0000313" key="3">
    <source>
        <dbReference type="EMBL" id="KAL0578340.1"/>
    </source>
</evidence>
<dbReference type="Proteomes" id="UP001465976">
    <property type="component" value="Unassembled WGS sequence"/>
</dbReference>
<dbReference type="InterPro" id="IPR029058">
    <property type="entry name" value="AB_hydrolase_fold"/>
</dbReference>
<keyword evidence="1" id="KW-0378">Hydrolase</keyword>
<dbReference type="InterPro" id="IPR013094">
    <property type="entry name" value="AB_hydrolase_3"/>
</dbReference>
<dbReference type="Pfam" id="PF07859">
    <property type="entry name" value="Abhydrolase_3"/>
    <property type="match status" value="1"/>
</dbReference>
<feature type="domain" description="Alpha/beta hydrolase fold-3" evidence="2">
    <location>
        <begin position="90"/>
        <end position="298"/>
    </location>
</feature>
<gene>
    <name evidence="3" type="ORF">V5O48_003654</name>
</gene>
<name>A0ABR3FSA9_9AGAR</name>
<accession>A0ABR3FSA9</accession>
<dbReference type="InterPro" id="IPR050300">
    <property type="entry name" value="GDXG_lipolytic_enzyme"/>
</dbReference>
<evidence type="ECO:0000313" key="4">
    <source>
        <dbReference type="Proteomes" id="UP001465976"/>
    </source>
</evidence>
<dbReference type="PANTHER" id="PTHR48081:SF8">
    <property type="entry name" value="ALPHA_BETA HYDROLASE FOLD-3 DOMAIN-CONTAINING PROTEIN-RELATED"/>
    <property type="match status" value="1"/>
</dbReference>
<dbReference type="SUPFAM" id="SSF53474">
    <property type="entry name" value="alpha/beta-Hydrolases"/>
    <property type="match status" value="1"/>
</dbReference>
<reference evidence="3 4" key="1">
    <citation type="submission" date="2024-02" db="EMBL/GenBank/DDBJ databases">
        <title>A draft genome for the cacao thread blight pathogen Marasmius crinis-equi.</title>
        <authorList>
            <person name="Cohen S.P."/>
            <person name="Baruah I.K."/>
            <person name="Amoako-Attah I."/>
            <person name="Bukari Y."/>
            <person name="Meinhardt L.W."/>
            <person name="Bailey B.A."/>
        </authorList>
    </citation>
    <scope>NUCLEOTIDE SEQUENCE [LARGE SCALE GENOMIC DNA]</scope>
    <source>
        <strain evidence="3 4">GH-76</strain>
    </source>
</reference>
<sequence length="326" mass="35620">MAEYSHLSTIDPEFAAAIAKVPPPPPGPPNVEVSRAMYRDFILPSTKARLEGSLPSESELQVKDHQIDVGGGAKVRARSLVPTPKEGEDGWTIGNLEWDDYPMRKVAVERRIAIVSCEYRLAPEHPFPASIDDAFAGLKFVASNPGLFSASLSKGFLVGGASAGGNLAAVLSQLARDDPAFKSTPLTGQFLVIPVTVHPDAYPEEHKSSLLSYEQNKDAPTLTKESMDAFWKWYNPPPTDPKASPLLSPSKEGLPPAFFQVAGMDPLRDEGLLYEKLLRQAGVKTKLEIYPGVPHGFMLIDPTIKAVRKFEEDFRTGITWLLEVAK</sequence>
<dbReference type="EMBL" id="JBAHYK010000104">
    <property type="protein sequence ID" value="KAL0578340.1"/>
    <property type="molecule type" value="Genomic_DNA"/>
</dbReference>